<gene>
    <name evidence="3" type="ORF">O6P43_034223</name>
</gene>
<dbReference type="PANTHER" id="PTHR34452:SF7">
    <property type="entry name" value="MYOSIN HEAVY CHAIN-RELATED PROTEIN"/>
    <property type="match status" value="1"/>
</dbReference>
<dbReference type="Proteomes" id="UP001163823">
    <property type="component" value="Chromosome 14"/>
</dbReference>
<feature type="coiled-coil region" evidence="1">
    <location>
        <begin position="20"/>
        <end position="82"/>
    </location>
</feature>
<dbReference type="KEGG" id="qsa:O6P43_034223"/>
<name>A0AAD7KSG4_QUISA</name>
<evidence type="ECO:0000256" key="2">
    <source>
        <dbReference type="SAM" id="MobiDB-lite"/>
    </source>
</evidence>
<comment type="caution">
    <text evidence="3">The sequence shown here is derived from an EMBL/GenBank/DDBJ whole genome shotgun (WGS) entry which is preliminary data.</text>
</comment>
<protein>
    <submittedName>
        <fullName evidence="3">Myosin heavy chain-related protein</fullName>
    </submittedName>
</protein>
<proteinExistence type="predicted"/>
<feature type="coiled-coil region" evidence="1">
    <location>
        <begin position="130"/>
        <end position="262"/>
    </location>
</feature>
<keyword evidence="4" id="KW-1185">Reference proteome</keyword>
<feature type="coiled-coil region" evidence="1">
    <location>
        <begin position="292"/>
        <end position="326"/>
    </location>
</feature>
<evidence type="ECO:0000256" key="1">
    <source>
        <dbReference type="SAM" id="Coils"/>
    </source>
</evidence>
<feature type="region of interest" description="Disordered" evidence="2">
    <location>
        <begin position="582"/>
        <end position="603"/>
    </location>
</feature>
<dbReference type="EMBL" id="JARAOO010000014">
    <property type="protein sequence ID" value="KAJ7944897.1"/>
    <property type="molecule type" value="Genomic_DNA"/>
</dbReference>
<evidence type="ECO:0000313" key="4">
    <source>
        <dbReference type="Proteomes" id="UP001163823"/>
    </source>
</evidence>
<sequence length="703" mass="81576">MRRKLRNRSQLESGDLRTLVEEIRQELAYEKDLNANLRLQLQKTQESNAELILAVQDLDEMLEQKNMEISNLSNKLDSCKNSQELRGKISECGTDDDEEQMALEELVKEHSNAKETLYHEQKFIDLCSELEVFRRDKDELEMQMEQLALDYEILKQENHDITNQLKQSQLQEQLKLSPAASVNGLESDIESLEHELKKQSKELSDSLCTVKELETHIKSLEEELQKQAQGFEADLDAVTCAKVEQEQRAIQAEEALRKTRLKNANTAERLQEEFRQLSFQMASTFDANEKVAMKALSEASELRAQKIQLEEMLQDLKEALQSVKAGYESKLHELSYQIDMKTYQIEQMLLEIEDRSKQLEHLEKYEEEITWNFSQEIRILKADNERLAAEITCLSQHAERKEIFRADLEHMKKSIKESEFLIEKKSVEEINRMRRLKDEKETVARSLQSELETIKTQYTDLKHSLFEDEIEKEKLRKQVFQLKGEIKKKDETITNTEKKIKDSYGRIAFSDGSKSTSKNKKSAPVAHSLKEVASLRERIKNLEGQIKLKEVALETSATSFFKKEKDLQSKIKQLESRVEEFHQSSTLQKVDEDSSFSTSKGSRSLEVRSTTRYLNGTTTCECDENGDAMPSIQRDDSLGDSLTELASLKERNKSMEGELKEMQERYSEISLKFAEVEGERQKLIMTVRNLKNTRRANNSFLIS</sequence>
<feature type="coiled-coil region" evidence="1">
    <location>
        <begin position="645"/>
        <end position="679"/>
    </location>
</feature>
<feature type="coiled-coil region" evidence="1">
    <location>
        <begin position="430"/>
        <end position="492"/>
    </location>
</feature>
<evidence type="ECO:0000313" key="3">
    <source>
        <dbReference type="EMBL" id="KAJ7944897.1"/>
    </source>
</evidence>
<accession>A0AAD7KSG4</accession>
<organism evidence="3 4">
    <name type="scientific">Quillaja saponaria</name>
    <name type="common">Soap bark tree</name>
    <dbReference type="NCBI Taxonomy" id="32244"/>
    <lineage>
        <taxon>Eukaryota</taxon>
        <taxon>Viridiplantae</taxon>
        <taxon>Streptophyta</taxon>
        <taxon>Embryophyta</taxon>
        <taxon>Tracheophyta</taxon>
        <taxon>Spermatophyta</taxon>
        <taxon>Magnoliopsida</taxon>
        <taxon>eudicotyledons</taxon>
        <taxon>Gunneridae</taxon>
        <taxon>Pentapetalae</taxon>
        <taxon>rosids</taxon>
        <taxon>fabids</taxon>
        <taxon>Fabales</taxon>
        <taxon>Quillajaceae</taxon>
        <taxon>Quillaja</taxon>
    </lineage>
</organism>
<dbReference type="AlphaFoldDB" id="A0AAD7KSG4"/>
<reference evidence="3" key="1">
    <citation type="journal article" date="2023" name="Science">
        <title>Elucidation of the pathway for biosynthesis of saponin adjuvants from the soapbark tree.</title>
        <authorList>
            <person name="Reed J."/>
            <person name="Orme A."/>
            <person name="El-Demerdash A."/>
            <person name="Owen C."/>
            <person name="Martin L.B.B."/>
            <person name="Misra R.C."/>
            <person name="Kikuchi S."/>
            <person name="Rejzek M."/>
            <person name="Martin A.C."/>
            <person name="Harkess A."/>
            <person name="Leebens-Mack J."/>
            <person name="Louveau T."/>
            <person name="Stephenson M.J."/>
            <person name="Osbourn A."/>
        </authorList>
    </citation>
    <scope>NUCLEOTIDE SEQUENCE</scope>
    <source>
        <strain evidence="3">S10</strain>
    </source>
</reference>
<keyword evidence="1" id="KW-0175">Coiled coil</keyword>
<dbReference type="PANTHER" id="PTHR34452">
    <property type="entry name" value="MYOSIN HEAVY CHAIN-RELATED PROTEIN"/>
    <property type="match status" value="1"/>
</dbReference>